<evidence type="ECO:0000256" key="1">
    <source>
        <dbReference type="SAM" id="MobiDB-lite"/>
    </source>
</evidence>
<sequence length="68" mass="7554">MPRRSSSNSQCCPKPKFAAKPFAHRPLRVFSSTRQQTRRNPPASTSLGLVVQAGRRNSQLRAVSLLGY</sequence>
<dbReference type="Proteomes" id="UP001063166">
    <property type="component" value="Unassembled WGS sequence"/>
</dbReference>
<name>A0A9P3PKL2_LYOSH</name>
<evidence type="ECO:0000313" key="2">
    <source>
        <dbReference type="EMBL" id="GLB38002.1"/>
    </source>
</evidence>
<organism evidence="2 3">
    <name type="scientific">Lyophyllum shimeji</name>
    <name type="common">Hon-shimeji</name>
    <name type="synonym">Tricholoma shimeji</name>
    <dbReference type="NCBI Taxonomy" id="47721"/>
    <lineage>
        <taxon>Eukaryota</taxon>
        <taxon>Fungi</taxon>
        <taxon>Dikarya</taxon>
        <taxon>Basidiomycota</taxon>
        <taxon>Agaricomycotina</taxon>
        <taxon>Agaricomycetes</taxon>
        <taxon>Agaricomycetidae</taxon>
        <taxon>Agaricales</taxon>
        <taxon>Tricholomatineae</taxon>
        <taxon>Lyophyllaceae</taxon>
        <taxon>Lyophyllum</taxon>
    </lineage>
</organism>
<feature type="region of interest" description="Disordered" evidence="1">
    <location>
        <begin position="23"/>
        <end position="50"/>
    </location>
</feature>
<keyword evidence="3" id="KW-1185">Reference proteome</keyword>
<accession>A0A9P3PKL2</accession>
<feature type="compositionally biased region" description="Polar residues" evidence="1">
    <location>
        <begin position="30"/>
        <end position="47"/>
    </location>
</feature>
<dbReference type="EMBL" id="BRPK01000004">
    <property type="protein sequence ID" value="GLB38002.1"/>
    <property type="molecule type" value="Genomic_DNA"/>
</dbReference>
<reference evidence="2" key="1">
    <citation type="submission" date="2022-07" db="EMBL/GenBank/DDBJ databases">
        <title>The genome of Lyophyllum shimeji provides insight into the initial evolution of ectomycorrhizal fungal genome.</title>
        <authorList>
            <person name="Kobayashi Y."/>
            <person name="Shibata T."/>
            <person name="Hirakawa H."/>
            <person name="Shigenobu S."/>
            <person name="Nishiyama T."/>
            <person name="Yamada A."/>
            <person name="Hasebe M."/>
            <person name="Kawaguchi M."/>
        </authorList>
    </citation>
    <scope>NUCLEOTIDE SEQUENCE</scope>
    <source>
        <strain evidence="2">AT787</strain>
    </source>
</reference>
<evidence type="ECO:0000313" key="3">
    <source>
        <dbReference type="Proteomes" id="UP001063166"/>
    </source>
</evidence>
<gene>
    <name evidence="2" type="ORF">LshimejAT787_0410530</name>
</gene>
<comment type="caution">
    <text evidence="2">The sequence shown here is derived from an EMBL/GenBank/DDBJ whole genome shotgun (WGS) entry which is preliminary data.</text>
</comment>
<proteinExistence type="predicted"/>
<protein>
    <submittedName>
        <fullName evidence="2">Uncharacterized protein</fullName>
    </submittedName>
</protein>
<dbReference type="AlphaFoldDB" id="A0A9P3PKL2"/>